<feature type="region of interest" description="Disordered" evidence="1">
    <location>
        <begin position="205"/>
        <end position="254"/>
    </location>
</feature>
<evidence type="ECO:0000313" key="3">
    <source>
        <dbReference type="Proteomes" id="UP000650467"/>
    </source>
</evidence>
<dbReference type="EMBL" id="JAEHOC010000007">
    <property type="protein sequence ID" value="KAG2440089.1"/>
    <property type="molecule type" value="Genomic_DNA"/>
</dbReference>
<sequence>MRLPTPCNFPCDQVLWDLLEPDDEGPEWEAGLPPRERQLLATIDPGLLASRAATALAHFSTVPRAVRQLLRQRPGSMLAGGTFHVAVQLPLMVVAAALDCSVQAAVVMCAEEPRLLEVPVVQLEEAREALRMAVRSVWRLDTRDDAAAAELLRARPSLALLPVEVLMVRATTLAFLPDWRVLAELGGGDLNRWLNPEDMTAAVTAAPPPRAATSSRMRGGTTQLPPAHSPSSASATFPGEQPASGGTAGGHAPHDRILATLTPVLADVRMGGWRSLIGRIAGAAGGALPGIFGTASSAGVVTSPDNPGPVAGGAEGHSPGGGGGCTEQPRLKAVLAPSDAPYLAAALTVPLHVMLRLLWLRDRRGSCEYAVSVLRLRYRRNDANAVLACWESWPHGASAGALAAADHEPSDVDKVTWLLKPRDAWEEDAVGFVCWLQHNDAISGGVQGASSGATDRFSKNLWGMALEGM</sequence>
<evidence type="ECO:0000256" key="1">
    <source>
        <dbReference type="SAM" id="MobiDB-lite"/>
    </source>
</evidence>
<keyword evidence="3" id="KW-1185">Reference proteome</keyword>
<evidence type="ECO:0000313" key="2">
    <source>
        <dbReference type="EMBL" id="KAG2440089.1"/>
    </source>
</evidence>
<accession>A0A835TGV1</accession>
<reference evidence="2" key="1">
    <citation type="journal article" date="2020" name="bioRxiv">
        <title>Comparative genomics of Chlamydomonas.</title>
        <authorList>
            <person name="Craig R.J."/>
            <person name="Hasan A.R."/>
            <person name="Ness R.W."/>
            <person name="Keightley P.D."/>
        </authorList>
    </citation>
    <scope>NUCLEOTIDE SEQUENCE</scope>
    <source>
        <strain evidence="2">SAG 7.73</strain>
    </source>
</reference>
<comment type="caution">
    <text evidence="2">The sequence shown here is derived from an EMBL/GenBank/DDBJ whole genome shotgun (WGS) entry which is preliminary data.</text>
</comment>
<feature type="compositionally biased region" description="Low complexity" evidence="1">
    <location>
        <begin position="225"/>
        <end position="235"/>
    </location>
</feature>
<proteinExistence type="predicted"/>
<dbReference type="OrthoDB" id="10517391at2759"/>
<feature type="compositionally biased region" description="Gly residues" evidence="1">
    <location>
        <begin position="310"/>
        <end position="325"/>
    </location>
</feature>
<dbReference type="Proteomes" id="UP000650467">
    <property type="component" value="Unassembled WGS sequence"/>
</dbReference>
<feature type="compositionally biased region" description="Polar residues" evidence="1">
    <location>
        <begin position="214"/>
        <end position="224"/>
    </location>
</feature>
<protein>
    <submittedName>
        <fullName evidence="2">Uncharacterized protein</fullName>
    </submittedName>
</protein>
<organism evidence="2 3">
    <name type="scientific">Chlamydomonas incerta</name>
    <dbReference type="NCBI Taxonomy" id="51695"/>
    <lineage>
        <taxon>Eukaryota</taxon>
        <taxon>Viridiplantae</taxon>
        <taxon>Chlorophyta</taxon>
        <taxon>core chlorophytes</taxon>
        <taxon>Chlorophyceae</taxon>
        <taxon>CS clade</taxon>
        <taxon>Chlamydomonadales</taxon>
        <taxon>Chlamydomonadaceae</taxon>
        <taxon>Chlamydomonas</taxon>
    </lineage>
</organism>
<gene>
    <name evidence="2" type="ORF">HXX76_004203</name>
</gene>
<feature type="region of interest" description="Disordered" evidence="1">
    <location>
        <begin position="299"/>
        <end position="326"/>
    </location>
</feature>
<name>A0A835TGV1_CHLIN</name>
<dbReference type="AlphaFoldDB" id="A0A835TGV1"/>